<gene>
    <name evidence="1" type="ORF">HFQ13_06155</name>
</gene>
<dbReference type="Proteomes" id="UP001197378">
    <property type="component" value="Unassembled WGS sequence"/>
</dbReference>
<evidence type="ECO:0000313" key="1">
    <source>
        <dbReference type="EMBL" id="MBU2787787.1"/>
    </source>
</evidence>
<sequence length="250" mass="27647">MYVTGLYYRALQNTALNSPEQQRIVKEQGEYLDRRDACGQDVHCIMRVEKARHKELIALTRSLEKNLPDEEIVHWTHGRVFPGRNGKAQSLGQRVMAGFDLYPLPHVTFADGSTLFWGFLQGDGSVQSLAITDAKGHLQLLGTADGLLLAGTGEGKLQQAHLNLFVRDAKMLERYLPAVRAWAAADVLGFNQQCPGKDSDRCASALRAPLPIKAYALDCNGHGQGQVQVQRCPLNLPALQNMLSPGLFWQ</sequence>
<proteinExistence type="predicted"/>
<protein>
    <submittedName>
        <fullName evidence="1">Uncharacterized protein</fullName>
    </submittedName>
</protein>
<comment type="caution">
    <text evidence="1">The sequence shown here is derived from an EMBL/GenBank/DDBJ whole genome shotgun (WGS) entry which is preliminary data.</text>
</comment>
<name>A0AAE2YP82_9PROT</name>
<keyword evidence="2" id="KW-1185">Reference proteome</keyword>
<evidence type="ECO:0000313" key="2">
    <source>
        <dbReference type="Proteomes" id="UP001197378"/>
    </source>
</evidence>
<accession>A0AAE2YP82</accession>
<dbReference type="RefSeq" id="WP_215873283.1">
    <property type="nucleotide sequence ID" value="NZ_JAAXYO010000066.1"/>
</dbReference>
<reference evidence="1" key="1">
    <citation type="journal article" date="2021" name="ISME J.">
        <title>Genomic evolution of the class Acidithiobacillia: deep-branching Proteobacteria living in extreme acidic conditions.</title>
        <authorList>
            <person name="Moya-Beltran A."/>
            <person name="Beard S."/>
            <person name="Rojas-Villalobos C."/>
            <person name="Issotta F."/>
            <person name="Gallardo Y."/>
            <person name="Ulloa R."/>
            <person name="Giaveno A."/>
            <person name="Degli Esposti M."/>
            <person name="Johnson D.B."/>
            <person name="Quatrini R."/>
        </authorList>
    </citation>
    <scope>NUCLEOTIDE SEQUENCE</scope>
    <source>
        <strain evidence="1">VAN18-1</strain>
    </source>
</reference>
<organism evidence="1 2">
    <name type="scientific">Igneacidithiobacillus copahuensis</name>
    <dbReference type="NCBI Taxonomy" id="2724909"/>
    <lineage>
        <taxon>Bacteria</taxon>
        <taxon>Pseudomonadati</taxon>
        <taxon>Pseudomonadota</taxon>
        <taxon>Acidithiobacillia</taxon>
        <taxon>Acidithiobacillales</taxon>
        <taxon>Acidithiobacillaceae</taxon>
        <taxon>Igneacidithiobacillus</taxon>
    </lineage>
</organism>
<dbReference type="EMBL" id="JAAXYO010000066">
    <property type="protein sequence ID" value="MBU2787787.1"/>
    <property type="molecule type" value="Genomic_DNA"/>
</dbReference>
<dbReference type="AlphaFoldDB" id="A0AAE2YP82"/>